<evidence type="ECO:0000259" key="6">
    <source>
        <dbReference type="Pfam" id="PF03404"/>
    </source>
</evidence>
<dbReference type="PANTHER" id="PTHR19372">
    <property type="entry name" value="SULFITE REDUCTASE"/>
    <property type="match status" value="1"/>
</dbReference>
<evidence type="ECO:0000313" key="8">
    <source>
        <dbReference type="Proteomes" id="UP000070700"/>
    </source>
</evidence>
<proteinExistence type="predicted"/>
<dbReference type="FunFam" id="2.60.40.650:FF:000008">
    <property type="entry name" value="Molybdopterin binding oxidoreductase"/>
    <property type="match status" value="1"/>
</dbReference>
<dbReference type="InterPro" id="IPR005066">
    <property type="entry name" value="MoCF_OxRdtse_dimer"/>
</dbReference>
<sequence>MTNGSLKKTTVLDTEILHPSLAIRTKEPPNPEALGLQEELPGWHGYLEWEKYPERKKEIKEYMKKFDFPGAPEFQLVPLPKTNPILEGVRWKQYHYALGKAARDIPAESWLFVEKEKSPDMIHVLQFPYNGEPPRDRLVATSITRNEDHFVRNHGGIPEIDEEKYFFDVEGLVNNPRRITMRELKDETLFPRQSTVVTIQCSGTRRIEQIHEYPGDGDELINAPWGEGAIGTARWTGVSLKKVIKYCGGLKDPSAANHVEFLGADTYFKKGEVYNYAVSAPWRKVKINEVLLAWEMNGKPLPKIHGFPLRVVVFGYIGARSCKWLTRINVIANPSMGPVQQKEYLYYNSQVGKQNASYSSGFSIQDMPVSSAIMSPLDMDQVIHDGKIKMRGWAYSGGGHWPVRVEASGDGGSVWYEVPYQNLSEKYFHAWRLWEIELPVDAEGWLELVVRCWDNALNTQPTYVRSAWNWDLHVTSSCHRVKVFSINRTRPKTAAKLKMFEKMGVPFLPITQPGEMDLEDEESYLREMEARGGRDPVE</sequence>
<reference evidence="7 8" key="1">
    <citation type="submission" date="2015-10" db="EMBL/GenBank/DDBJ databases">
        <title>Full genome of DAOMC 229536 Phialocephala scopiformis, a fungal endophyte of spruce producing the potent anti-insectan compound rugulosin.</title>
        <authorList>
            <consortium name="DOE Joint Genome Institute"/>
            <person name="Walker A.K."/>
            <person name="Frasz S.L."/>
            <person name="Seifert K.A."/>
            <person name="Miller J.D."/>
            <person name="Mondo S.J."/>
            <person name="Labutti K."/>
            <person name="Lipzen A."/>
            <person name="Dockter R."/>
            <person name="Kennedy M."/>
            <person name="Grigoriev I.V."/>
            <person name="Spatafora J.W."/>
        </authorList>
    </citation>
    <scope>NUCLEOTIDE SEQUENCE [LARGE SCALE GENOMIC DNA]</scope>
    <source>
        <strain evidence="7 8">CBS 120377</strain>
    </source>
</reference>
<dbReference type="SUPFAM" id="SSF81296">
    <property type="entry name" value="E set domains"/>
    <property type="match status" value="1"/>
</dbReference>
<dbReference type="GO" id="GO:0006790">
    <property type="term" value="P:sulfur compound metabolic process"/>
    <property type="evidence" value="ECO:0007669"/>
    <property type="project" value="TreeGrafter"/>
</dbReference>
<dbReference type="PRINTS" id="PR00407">
    <property type="entry name" value="EUMOPTERIN"/>
</dbReference>
<comment type="cofactor">
    <cofactor evidence="1">
        <name>Mo-molybdopterin</name>
        <dbReference type="ChEBI" id="CHEBI:71302"/>
    </cofactor>
</comment>
<evidence type="ECO:0000313" key="7">
    <source>
        <dbReference type="EMBL" id="KUJ22459.1"/>
    </source>
</evidence>
<dbReference type="GO" id="GO:0043546">
    <property type="term" value="F:molybdopterin cofactor binding"/>
    <property type="evidence" value="ECO:0007669"/>
    <property type="project" value="TreeGrafter"/>
</dbReference>
<dbReference type="GO" id="GO:0030151">
    <property type="term" value="F:molybdenum ion binding"/>
    <property type="evidence" value="ECO:0007669"/>
    <property type="project" value="InterPro"/>
</dbReference>
<dbReference type="Proteomes" id="UP000070700">
    <property type="component" value="Unassembled WGS sequence"/>
</dbReference>
<dbReference type="FunFam" id="3.90.420.10:FF:000002">
    <property type="entry name" value="sulfite oxidase, mitochondrial"/>
    <property type="match status" value="1"/>
</dbReference>
<dbReference type="OrthoDB" id="10051395at2759"/>
<dbReference type="EMBL" id="KQ947406">
    <property type="protein sequence ID" value="KUJ22459.1"/>
    <property type="molecule type" value="Genomic_DNA"/>
</dbReference>
<keyword evidence="2" id="KW-0500">Molybdenum</keyword>
<dbReference type="GeneID" id="28818485"/>
<dbReference type="GO" id="GO:0005739">
    <property type="term" value="C:mitochondrion"/>
    <property type="evidence" value="ECO:0007669"/>
    <property type="project" value="TreeGrafter"/>
</dbReference>
<protein>
    <submittedName>
        <fullName evidence="7">Molybdopterin binding oxidoreductase</fullName>
    </submittedName>
</protein>
<accession>A0A194XQX6</accession>
<dbReference type="KEGG" id="psco:LY89DRAFT_574783"/>
<dbReference type="STRING" id="149040.A0A194XQX6"/>
<keyword evidence="4" id="KW-0560">Oxidoreductase</keyword>
<organism evidence="7 8">
    <name type="scientific">Mollisia scopiformis</name>
    <name type="common">Conifer needle endophyte fungus</name>
    <name type="synonym">Phialocephala scopiformis</name>
    <dbReference type="NCBI Taxonomy" id="149040"/>
    <lineage>
        <taxon>Eukaryota</taxon>
        <taxon>Fungi</taxon>
        <taxon>Dikarya</taxon>
        <taxon>Ascomycota</taxon>
        <taxon>Pezizomycotina</taxon>
        <taxon>Leotiomycetes</taxon>
        <taxon>Helotiales</taxon>
        <taxon>Mollisiaceae</taxon>
        <taxon>Mollisia</taxon>
    </lineage>
</organism>
<dbReference type="InterPro" id="IPR036374">
    <property type="entry name" value="OxRdtase_Mopterin-bd_sf"/>
</dbReference>
<dbReference type="PANTHER" id="PTHR19372:SF6">
    <property type="entry name" value="SULFITE OXIDASE"/>
    <property type="match status" value="1"/>
</dbReference>
<dbReference type="InterPro" id="IPR008335">
    <property type="entry name" value="Mopterin_OxRdtase_euk"/>
</dbReference>
<dbReference type="GO" id="GO:0020037">
    <property type="term" value="F:heme binding"/>
    <property type="evidence" value="ECO:0007669"/>
    <property type="project" value="TreeGrafter"/>
</dbReference>
<name>A0A194XQX6_MOLSC</name>
<dbReference type="GO" id="GO:0008482">
    <property type="term" value="F:sulfite oxidase activity"/>
    <property type="evidence" value="ECO:0007669"/>
    <property type="project" value="TreeGrafter"/>
</dbReference>
<dbReference type="InterPro" id="IPR014756">
    <property type="entry name" value="Ig_E-set"/>
</dbReference>
<dbReference type="CDD" id="cd02110">
    <property type="entry name" value="SO_family_Moco_dimer"/>
    <property type="match status" value="1"/>
</dbReference>
<dbReference type="InParanoid" id="A0A194XQX6"/>
<dbReference type="RefSeq" id="XP_018076814.1">
    <property type="nucleotide sequence ID" value="XM_018208759.1"/>
</dbReference>
<dbReference type="AlphaFoldDB" id="A0A194XQX6"/>
<dbReference type="SUPFAM" id="SSF56524">
    <property type="entry name" value="Oxidoreductase molybdopterin-binding domain"/>
    <property type="match status" value="1"/>
</dbReference>
<keyword evidence="8" id="KW-1185">Reference proteome</keyword>
<dbReference type="Gene3D" id="2.60.40.650">
    <property type="match status" value="1"/>
</dbReference>
<dbReference type="Gene3D" id="3.90.420.10">
    <property type="entry name" value="Oxidoreductase, molybdopterin-binding domain"/>
    <property type="match status" value="1"/>
</dbReference>
<evidence type="ECO:0000259" key="5">
    <source>
        <dbReference type="Pfam" id="PF00174"/>
    </source>
</evidence>
<evidence type="ECO:0000256" key="1">
    <source>
        <dbReference type="ARBA" id="ARBA00001924"/>
    </source>
</evidence>
<dbReference type="InterPro" id="IPR000572">
    <property type="entry name" value="OxRdtase_Mopterin-bd_dom"/>
</dbReference>
<keyword evidence="3" id="KW-0479">Metal-binding</keyword>
<evidence type="ECO:0000256" key="3">
    <source>
        <dbReference type="ARBA" id="ARBA00022723"/>
    </source>
</evidence>
<feature type="domain" description="Moybdenum cofactor oxidoreductase dimerisation" evidence="6">
    <location>
        <begin position="363"/>
        <end position="483"/>
    </location>
</feature>
<evidence type="ECO:0000256" key="2">
    <source>
        <dbReference type="ARBA" id="ARBA00022505"/>
    </source>
</evidence>
<dbReference type="Pfam" id="PF00174">
    <property type="entry name" value="Oxidored_molyb"/>
    <property type="match status" value="1"/>
</dbReference>
<evidence type="ECO:0000256" key="4">
    <source>
        <dbReference type="ARBA" id="ARBA00023002"/>
    </source>
</evidence>
<dbReference type="Pfam" id="PF03404">
    <property type="entry name" value="Mo-co_dimer"/>
    <property type="match status" value="1"/>
</dbReference>
<feature type="domain" description="Oxidoreductase molybdopterin-binding" evidence="5">
    <location>
        <begin position="154"/>
        <end position="337"/>
    </location>
</feature>
<gene>
    <name evidence="7" type="ORF">LY89DRAFT_574783</name>
</gene>